<dbReference type="AlphaFoldDB" id="A0A9J6ZDC2"/>
<reference evidence="1" key="1">
    <citation type="submission" date="2022-05" db="EMBL/GenBank/DDBJ databases">
        <title>Novel bacterial taxa in a minimal lignocellulolytic consortium and its capacity to transform plastics disclosed by genome-resolved metagenomics.</title>
        <authorList>
            <person name="Rodriguez C.A.D."/>
            <person name="Diaz-Garcia L."/>
            <person name="Herrera K."/>
            <person name="Tarazona N.A."/>
            <person name="Sproer C."/>
            <person name="Overmann J."/>
            <person name="Jimenez D.J."/>
        </authorList>
    </citation>
    <scope>NUCLEOTIDE SEQUENCE</scope>
    <source>
        <strain evidence="1">MAG5</strain>
    </source>
</reference>
<dbReference type="SUPFAM" id="SSF109854">
    <property type="entry name" value="DinB/YfiT-like putative metalloenzymes"/>
    <property type="match status" value="1"/>
</dbReference>
<name>A0A9J6ZDC2_9BACL</name>
<gene>
    <name evidence="1" type="ORF">NAG76_18635</name>
</gene>
<evidence type="ECO:0000313" key="2">
    <source>
        <dbReference type="Proteomes" id="UP001056756"/>
    </source>
</evidence>
<dbReference type="KEGG" id="plig:NAG76_18635"/>
<dbReference type="InterPro" id="IPR011466">
    <property type="entry name" value="DUF1572"/>
</dbReference>
<dbReference type="InterPro" id="IPR034660">
    <property type="entry name" value="DinB/YfiT-like"/>
</dbReference>
<proteinExistence type="predicted"/>
<dbReference type="Pfam" id="PF07609">
    <property type="entry name" value="DUF1572"/>
    <property type="match status" value="1"/>
</dbReference>
<dbReference type="EMBL" id="CP097899">
    <property type="protein sequence ID" value="URN93825.1"/>
    <property type="molecule type" value="Genomic_DNA"/>
</dbReference>
<protein>
    <submittedName>
        <fullName evidence="1">DUF1572 domain-containing protein</fullName>
    </submittedName>
</protein>
<dbReference type="Gene3D" id="1.20.120.450">
    <property type="entry name" value="dinb family like domain"/>
    <property type="match status" value="1"/>
</dbReference>
<organism evidence="1 2">
    <name type="scientific">Candidatus Pristimantibacillus lignocellulolyticus</name>
    <dbReference type="NCBI Taxonomy" id="2994561"/>
    <lineage>
        <taxon>Bacteria</taxon>
        <taxon>Bacillati</taxon>
        <taxon>Bacillota</taxon>
        <taxon>Bacilli</taxon>
        <taxon>Bacillales</taxon>
        <taxon>Paenibacillaceae</taxon>
        <taxon>Candidatus Pristimantibacillus</taxon>
    </lineage>
</organism>
<accession>A0A9J6ZDC2</accession>
<dbReference type="Proteomes" id="UP001056756">
    <property type="component" value="Chromosome"/>
</dbReference>
<evidence type="ECO:0000313" key="1">
    <source>
        <dbReference type="EMBL" id="URN93825.1"/>
    </source>
</evidence>
<sequence>MENFNREWLMKKFEEIQNRTLKAIEQLSEEQLNWSPDKISHNIPTLLRHIEGNIKERIRKGICNEEINRDRDKEFLKTFMTKIAAEKLINTNMEYVIGIIKHLPDEKFDGKQIVRGKERSNLDMLHQCATHYSEHMGQILYITKQCKQKEYKSTSV</sequence>